<evidence type="ECO:0000256" key="1">
    <source>
        <dbReference type="SAM" id="MobiDB-lite"/>
    </source>
</evidence>
<dbReference type="Gene3D" id="3.40.33.10">
    <property type="entry name" value="CAP"/>
    <property type="match status" value="1"/>
</dbReference>
<name>A0A2G9UB18_TELCI</name>
<organism evidence="3 4">
    <name type="scientific">Teladorsagia circumcincta</name>
    <name type="common">Brown stomach worm</name>
    <name type="synonym">Ostertagia circumcincta</name>
    <dbReference type="NCBI Taxonomy" id="45464"/>
    <lineage>
        <taxon>Eukaryota</taxon>
        <taxon>Metazoa</taxon>
        <taxon>Ecdysozoa</taxon>
        <taxon>Nematoda</taxon>
        <taxon>Chromadorea</taxon>
        <taxon>Rhabditida</taxon>
        <taxon>Rhabditina</taxon>
        <taxon>Rhabditomorpha</taxon>
        <taxon>Strongyloidea</taxon>
        <taxon>Trichostrongylidae</taxon>
        <taxon>Teladorsagia</taxon>
    </lineage>
</organism>
<accession>A0A2G9UB18</accession>
<dbReference type="AlphaFoldDB" id="A0A2G9UB18"/>
<evidence type="ECO:0000313" key="4">
    <source>
        <dbReference type="Proteomes" id="UP000230423"/>
    </source>
</evidence>
<evidence type="ECO:0000259" key="2">
    <source>
        <dbReference type="Pfam" id="PF00188"/>
    </source>
</evidence>
<gene>
    <name evidence="3" type="ORF">TELCIR_10830</name>
</gene>
<sequence length="234" mass="24352">MDRHFTFSIMLGEKLLVLVVAMLAVYHAVVLSQDSPSSTSEAPSTSSEASSEASSASSEASSEASSASSEASSEASSVSSEASSEASTTSSEASSEASTASGETTTETATASGASESTTNANPNPAVNQICPGNPGMVDATRMRALVAHNYRRGRLAVGLVRNKNRRTLPTASNMRYLDYNCTLESSAMKSAKRCSVLTDPSLPNGVQENNYLFPKNEASSDENALITVSLENI</sequence>
<dbReference type="EMBL" id="KZ347605">
    <property type="protein sequence ID" value="PIO67421.1"/>
    <property type="molecule type" value="Genomic_DNA"/>
</dbReference>
<proteinExistence type="predicted"/>
<dbReference type="Proteomes" id="UP000230423">
    <property type="component" value="Unassembled WGS sequence"/>
</dbReference>
<keyword evidence="4" id="KW-1185">Reference proteome</keyword>
<dbReference type="SUPFAM" id="SSF55797">
    <property type="entry name" value="PR-1-like"/>
    <property type="match status" value="1"/>
</dbReference>
<reference evidence="3 4" key="1">
    <citation type="submission" date="2015-09" db="EMBL/GenBank/DDBJ databases">
        <title>Draft genome of the parasitic nematode Teladorsagia circumcincta isolate WARC Sus (inbred).</title>
        <authorList>
            <person name="Mitreva M."/>
        </authorList>
    </citation>
    <scope>NUCLEOTIDE SEQUENCE [LARGE SCALE GENOMIC DNA]</scope>
    <source>
        <strain evidence="3 4">S</strain>
    </source>
</reference>
<dbReference type="Pfam" id="PF00188">
    <property type="entry name" value="CAP"/>
    <property type="match status" value="1"/>
</dbReference>
<feature type="domain" description="SCP" evidence="2">
    <location>
        <begin position="148"/>
        <end position="215"/>
    </location>
</feature>
<dbReference type="CDD" id="cd05380">
    <property type="entry name" value="CAP_euk"/>
    <property type="match status" value="1"/>
</dbReference>
<evidence type="ECO:0000313" key="3">
    <source>
        <dbReference type="EMBL" id="PIO67421.1"/>
    </source>
</evidence>
<protein>
    <recommendedName>
        <fullName evidence="2">SCP domain-containing protein</fullName>
    </recommendedName>
</protein>
<dbReference type="InterPro" id="IPR035940">
    <property type="entry name" value="CAP_sf"/>
</dbReference>
<dbReference type="InterPro" id="IPR014044">
    <property type="entry name" value="CAP_dom"/>
</dbReference>
<feature type="compositionally biased region" description="Low complexity" evidence="1">
    <location>
        <begin position="32"/>
        <end position="119"/>
    </location>
</feature>
<feature type="region of interest" description="Disordered" evidence="1">
    <location>
        <begin position="32"/>
        <end position="130"/>
    </location>
</feature>